<evidence type="ECO:0000256" key="1">
    <source>
        <dbReference type="SAM" id="MobiDB-lite"/>
    </source>
</evidence>
<reference evidence="2 3" key="1">
    <citation type="submission" date="2023-09" db="EMBL/GenBank/DDBJ databases">
        <authorList>
            <person name="Wang M."/>
        </authorList>
    </citation>
    <scope>NUCLEOTIDE SEQUENCE [LARGE SCALE GENOMIC DNA]</scope>
    <source>
        <strain evidence="2">GT-2023</strain>
        <tissue evidence="2">Liver</tissue>
    </source>
</reference>
<protein>
    <submittedName>
        <fullName evidence="2">Uncharacterized protein</fullName>
    </submittedName>
</protein>
<keyword evidence="3" id="KW-1185">Reference proteome</keyword>
<sequence length="125" mass="14181">MCPFCQGILFCAQKICSHCKKEQPLKQHLKKKFQGFDEKREEWVVGSKKFHNIASIKDEAIVMNSTTILWPPRWDLVSDFISDLSLLAWLITLNLKDLALTPFSSGTRELTAEGPGFSPPGSRRT</sequence>
<dbReference type="EMBL" id="JAYMGO010000002">
    <property type="protein sequence ID" value="KAL1280065.1"/>
    <property type="molecule type" value="Genomic_DNA"/>
</dbReference>
<name>A0ABR3NSR2_9TELE</name>
<accession>A0ABR3NSR2</accession>
<evidence type="ECO:0000313" key="3">
    <source>
        <dbReference type="Proteomes" id="UP001558613"/>
    </source>
</evidence>
<comment type="caution">
    <text evidence="2">The sequence shown here is derived from an EMBL/GenBank/DDBJ whole genome shotgun (WGS) entry which is preliminary data.</text>
</comment>
<evidence type="ECO:0000313" key="2">
    <source>
        <dbReference type="EMBL" id="KAL1280065.1"/>
    </source>
</evidence>
<proteinExistence type="predicted"/>
<gene>
    <name evidence="2" type="ORF">QQF64_014665</name>
</gene>
<feature type="region of interest" description="Disordered" evidence="1">
    <location>
        <begin position="106"/>
        <end position="125"/>
    </location>
</feature>
<dbReference type="Proteomes" id="UP001558613">
    <property type="component" value="Unassembled WGS sequence"/>
</dbReference>
<organism evidence="2 3">
    <name type="scientific">Cirrhinus molitorella</name>
    <name type="common">mud carp</name>
    <dbReference type="NCBI Taxonomy" id="172907"/>
    <lineage>
        <taxon>Eukaryota</taxon>
        <taxon>Metazoa</taxon>
        <taxon>Chordata</taxon>
        <taxon>Craniata</taxon>
        <taxon>Vertebrata</taxon>
        <taxon>Euteleostomi</taxon>
        <taxon>Actinopterygii</taxon>
        <taxon>Neopterygii</taxon>
        <taxon>Teleostei</taxon>
        <taxon>Ostariophysi</taxon>
        <taxon>Cypriniformes</taxon>
        <taxon>Cyprinidae</taxon>
        <taxon>Labeoninae</taxon>
        <taxon>Labeonini</taxon>
        <taxon>Cirrhinus</taxon>
    </lineage>
</organism>